<dbReference type="InterPro" id="IPR029058">
    <property type="entry name" value="AB_hydrolase_fold"/>
</dbReference>
<evidence type="ECO:0000313" key="2">
    <source>
        <dbReference type="EMBL" id="MFK2876759.1"/>
    </source>
</evidence>
<gene>
    <name evidence="2" type="ORF">ISP25_06735</name>
</gene>
<dbReference type="InterPro" id="IPR011225">
    <property type="entry name" value="IV_sec_VirJ"/>
</dbReference>
<sequence>MSKSKRGKWIMWSGVGACVLGLALLVWTPFSKPSLEDSTIVLTPAAGVQAPAGKGDVLTILYSGDGGWADLDKQLGGAFVADGIPVLGINGFKYFWRNRDPDQAAAELDALMTKYLTQWHKRRVWLVGFSFGADVLPTLIDKLSPANRARITQLVLLSPSHDTSFEIQFEGYMITQGRFKAFVKTVLEKFNKVEHYDALPPLVALKDQFPVVCYYGKDEADDALCTDPGLPAWVTVHAKNGDHHFEGGYQPLAAQMVEEMPAQAAGTSTGH</sequence>
<evidence type="ECO:0000259" key="1">
    <source>
        <dbReference type="Pfam" id="PF06057"/>
    </source>
</evidence>
<evidence type="ECO:0000313" key="3">
    <source>
        <dbReference type="Proteomes" id="UP001620339"/>
    </source>
</evidence>
<feature type="domain" description="Bacterial virulence" evidence="1">
    <location>
        <begin position="56"/>
        <end position="261"/>
    </location>
</feature>
<keyword evidence="3" id="KW-1185">Reference proteome</keyword>
<dbReference type="Proteomes" id="UP001620339">
    <property type="component" value="Unassembled WGS sequence"/>
</dbReference>
<proteinExistence type="predicted"/>
<reference evidence="2 3" key="1">
    <citation type="submission" date="2020-10" db="EMBL/GenBank/DDBJ databases">
        <title>Phylogeny of dyella-like bacteria.</title>
        <authorList>
            <person name="Fu J."/>
        </authorList>
    </citation>
    <scope>NUCLEOTIDE SEQUENCE [LARGE SCALE GENOMIC DNA]</scope>
    <source>
        <strain evidence="2 3">KACC 19113</strain>
    </source>
</reference>
<accession>A0ABW8J3I7</accession>
<dbReference type="SUPFAM" id="SSF53474">
    <property type="entry name" value="alpha/beta-Hydrolases"/>
    <property type="match status" value="1"/>
</dbReference>
<dbReference type="EMBL" id="JADIKK010000008">
    <property type="protein sequence ID" value="MFK2876759.1"/>
    <property type="molecule type" value="Genomic_DNA"/>
</dbReference>
<dbReference type="Gene3D" id="3.40.50.1820">
    <property type="entry name" value="alpha/beta hydrolase"/>
    <property type="match status" value="1"/>
</dbReference>
<protein>
    <submittedName>
        <fullName evidence="2">Virulence protein</fullName>
    </submittedName>
</protein>
<organism evidence="2 3">
    <name type="scientific">Rhodanobacter hydrolyticus</name>
    <dbReference type="NCBI Taxonomy" id="2250595"/>
    <lineage>
        <taxon>Bacteria</taxon>
        <taxon>Pseudomonadati</taxon>
        <taxon>Pseudomonadota</taxon>
        <taxon>Gammaproteobacteria</taxon>
        <taxon>Lysobacterales</taxon>
        <taxon>Rhodanobacteraceae</taxon>
        <taxon>Rhodanobacter</taxon>
    </lineage>
</organism>
<dbReference type="InterPro" id="IPR010333">
    <property type="entry name" value="VirJ"/>
</dbReference>
<name>A0ABW8J3I7_9GAMM</name>
<dbReference type="PIRSF" id="PIRSF029063">
    <property type="entry name" value="IV_sec_VirJ"/>
    <property type="match status" value="1"/>
</dbReference>
<dbReference type="Pfam" id="PF06057">
    <property type="entry name" value="VirJ"/>
    <property type="match status" value="1"/>
</dbReference>
<comment type="caution">
    <text evidence="2">The sequence shown here is derived from an EMBL/GenBank/DDBJ whole genome shotgun (WGS) entry which is preliminary data.</text>
</comment>